<keyword evidence="1" id="KW-1133">Transmembrane helix</keyword>
<evidence type="ECO:0000256" key="1">
    <source>
        <dbReference type="SAM" id="Phobius"/>
    </source>
</evidence>
<dbReference type="GO" id="GO:0008233">
    <property type="term" value="F:peptidase activity"/>
    <property type="evidence" value="ECO:0007669"/>
    <property type="project" value="UniProtKB-KW"/>
</dbReference>
<dbReference type="RefSeq" id="WP_345973094.1">
    <property type="nucleotide sequence ID" value="NZ_CP147920.1"/>
</dbReference>
<evidence type="ECO:0000313" key="4">
    <source>
        <dbReference type="Proteomes" id="UP001447842"/>
    </source>
</evidence>
<keyword evidence="1" id="KW-0812">Transmembrane</keyword>
<gene>
    <name evidence="3" type="ORF">WCY31_03260</name>
</gene>
<keyword evidence="3" id="KW-0645">Protease</keyword>
<feature type="transmembrane region" description="Helical" evidence="1">
    <location>
        <begin position="21"/>
        <end position="38"/>
    </location>
</feature>
<feature type="transmembrane region" description="Helical" evidence="1">
    <location>
        <begin position="150"/>
        <end position="167"/>
    </location>
</feature>
<dbReference type="EC" id="3.4.-.-" evidence="3"/>
<dbReference type="Pfam" id="PF02517">
    <property type="entry name" value="Rce1-like"/>
    <property type="match status" value="1"/>
</dbReference>
<keyword evidence="4" id="KW-1185">Reference proteome</keyword>
<dbReference type="EMBL" id="CP147920">
    <property type="protein sequence ID" value="XAU15726.1"/>
    <property type="molecule type" value="Genomic_DNA"/>
</dbReference>
<proteinExistence type="predicted"/>
<accession>A0ABZ3HDD5</accession>
<feature type="transmembrane region" description="Helical" evidence="1">
    <location>
        <begin position="44"/>
        <end position="61"/>
    </location>
</feature>
<sequence length="220" mass="25268">MKNGTDVPPLTDIIIFSRLRLLFETVLLYFALPLLIITGLLPRFAIMPLLWLGMLYALFVLRKNGDTKLQWHIDGNKLRRVLVRFTLLGTLLGVAVWIIFPELLFVFPRERPGLWLLVMLLYPLLSALAQEIVFRAFFTYRFERLITDRRLLILLNALLFSLVHGVFGNPVAMILSFLGGLLFMRTYLRTRSVAMSAFEHSLYGNLVFTLGIGGFFYHAG</sequence>
<evidence type="ECO:0000259" key="2">
    <source>
        <dbReference type="Pfam" id="PF02517"/>
    </source>
</evidence>
<dbReference type="InterPro" id="IPR003675">
    <property type="entry name" value="Rce1/LyrA-like_dom"/>
</dbReference>
<dbReference type="GO" id="GO:0006508">
    <property type="term" value="P:proteolysis"/>
    <property type="evidence" value="ECO:0007669"/>
    <property type="project" value="UniProtKB-KW"/>
</dbReference>
<name>A0ABZ3HDD5_9BACT</name>
<evidence type="ECO:0000313" key="3">
    <source>
        <dbReference type="EMBL" id="XAU15726.1"/>
    </source>
</evidence>
<feature type="transmembrane region" description="Helical" evidence="1">
    <location>
        <begin position="173"/>
        <end position="190"/>
    </location>
</feature>
<keyword evidence="1" id="KW-0472">Membrane</keyword>
<reference evidence="3 4" key="1">
    <citation type="submission" date="2024-03" db="EMBL/GenBank/DDBJ databases">
        <title>Sulfurimonas sp. HSL3-1.</title>
        <authorList>
            <person name="Wang S."/>
        </authorList>
    </citation>
    <scope>NUCLEOTIDE SEQUENCE [LARGE SCALE GENOMIC DNA]</scope>
    <source>
        <strain evidence="3 4">HSL3-1</strain>
    </source>
</reference>
<feature type="transmembrane region" description="Helical" evidence="1">
    <location>
        <begin position="112"/>
        <end position="138"/>
    </location>
</feature>
<keyword evidence="3" id="KW-0378">Hydrolase</keyword>
<feature type="transmembrane region" description="Helical" evidence="1">
    <location>
        <begin position="202"/>
        <end position="219"/>
    </location>
</feature>
<dbReference type="Proteomes" id="UP001447842">
    <property type="component" value="Chromosome"/>
</dbReference>
<feature type="domain" description="CAAX prenyl protease 2/Lysostaphin resistance protein A-like" evidence="2">
    <location>
        <begin position="114"/>
        <end position="203"/>
    </location>
</feature>
<organism evidence="3 4">
    <name type="scientific">Sulfurimonas diazotrophicus</name>
    <dbReference type="NCBI Taxonomy" id="3131939"/>
    <lineage>
        <taxon>Bacteria</taxon>
        <taxon>Pseudomonadati</taxon>
        <taxon>Campylobacterota</taxon>
        <taxon>Epsilonproteobacteria</taxon>
        <taxon>Campylobacterales</taxon>
        <taxon>Sulfurimonadaceae</taxon>
        <taxon>Sulfurimonas</taxon>
    </lineage>
</organism>
<protein>
    <submittedName>
        <fullName evidence="3">CPBP family glutamic-type intramembrane protease</fullName>
        <ecNumber evidence="3">3.4.-.-</ecNumber>
    </submittedName>
</protein>
<feature type="transmembrane region" description="Helical" evidence="1">
    <location>
        <begin position="81"/>
        <end position="100"/>
    </location>
</feature>